<keyword evidence="2" id="KW-1185">Reference proteome</keyword>
<dbReference type="Proteomes" id="UP000010321">
    <property type="component" value="Unassembled WGS sequence"/>
</dbReference>
<name>A0ABP2KNU9_9BACE</name>
<sequence>MIFLFIMGISIFILNNAPGTITGSVSINNQSITLKSPHV</sequence>
<dbReference type="EMBL" id="AFBM01000029">
    <property type="protein sequence ID" value="EGF50472.1"/>
    <property type="molecule type" value="Genomic_DNA"/>
</dbReference>
<accession>A0ABP2KNU9</accession>
<reference evidence="1 2" key="1">
    <citation type="submission" date="2011-02" db="EMBL/GenBank/DDBJ databases">
        <authorList>
            <person name="Weinstock G."/>
            <person name="Sodergren E."/>
            <person name="Clifton S."/>
            <person name="Fulton L."/>
            <person name="Fulton B."/>
            <person name="Courtney L."/>
            <person name="Fronick C."/>
            <person name="Harrison M."/>
            <person name="Strong C."/>
            <person name="Farmer C."/>
            <person name="Delahaunty K."/>
            <person name="Markovic C."/>
            <person name="Hall O."/>
            <person name="Minx P."/>
            <person name="Tomlinson C."/>
            <person name="Mitreva M."/>
            <person name="Hou S."/>
            <person name="Chen J."/>
            <person name="Wollam A."/>
            <person name="Pepin K.H."/>
            <person name="Johnson M."/>
            <person name="Bhonagiri V."/>
            <person name="Zhang X."/>
            <person name="Suruliraj S."/>
            <person name="Warren W."/>
            <person name="Chinwalla A."/>
            <person name="Mardis E.R."/>
            <person name="Wilson R.K."/>
        </authorList>
    </citation>
    <scope>NUCLEOTIDE SEQUENCE [LARGE SCALE GENOMIC DNA]</scope>
    <source>
        <strain evidence="1 2">YIT 12056</strain>
    </source>
</reference>
<proteinExistence type="predicted"/>
<evidence type="ECO:0000313" key="1">
    <source>
        <dbReference type="EMBL" id="EGF50472.1"/>
    </source>
</evidence>
<evidence type="ECO:0000313" key="2">
    <source>
        <dbReference type="Proteomes" id="UP000010321"/>
    </source>
</evidence>
<protein>
    <submittedName>
        <fullName evidence="1">Uncharacterized protein</fullName>
    </submittedName>
</protein>
<gene>
    <name evidence="1" type="ORF">HMPREF9445_02548</name>
</gene>
<organism evidence="1 2">
    <name type="scientific">Bacteroides clarus YIT 12056</name>
    <dbReference type="NCBI Taxonomy" id="762984"/>
    <lineage>
        <taxon>Bacteria</taxon>
        <taxon>Pseudomonadati</taxon>
        <taxon>Bacteroidota</taxon>
        <taxon>Bacteroidia</taxon>
        <taxon>Bacteroidales</taxon>
        <taxon>Bacteroidaceae</taxon>
        <taxon>Bacteroides</taxon>
    </lineage>
</organism>
<comment type="caution">
    <text evidence="1">The sequence shown here is derived from an EMBL/GenBank/DDBJ whole genome shotgun (WGS) entry which is preliminary data.</text>
</comment>